<dbReference type="Proteomes" id="UP000287166">
    <property type="component" value="Unassembled WGS sequence"/>
</dbReference>
<dbReference type="OrthoDB" id="550575at2759"/>
<dbReference type="Pfam" id="PF12937">
    <property type="entry name" value="F-box-like"/>
    <property type="match status" value="1"/>
</dbReference>
<dbReference type="GeneID" id="38778205"/>
<dbReference type="RefSeq" id="XP_027612201.1">
    <property type="nucleotide sequence ID" value="XM_027756400.1"/>
</dbReference>
<dbReference type="InterPro" id="IPR001810">
    <property type="entry name" value="F-box_dom"/>
</dbReference>
<feature type="domain" description="F-box" evidence="1">
    <location>
        <begin position="1"/>
        <end position="49"/>
    </location>
</feature>
<evidence type="ECO:0000259" key="1">
    <source>
        <dbReference type="PROSITE" id="PS50181"/>
    </source>
</evidence>
<dbReference type="CDD" id="cd09917">
    <property type="entry name" value="F-box_SF"/>
    <property type="match status" value="1"/>
</dbReference>
<protein>
    <recommendedName>
        <fullName evidence="1">F-box domain-containing protein</fullName>
    </recommendedName>
</protein>
<dbReference type="SMART" id="SM00256">
    <property type="entry name" value="FBOX"/>
    <property type="match status" value="1"/>
</dbReference>
<reference evidence="2 3" key="1">
    <citation type="journal article" date="2018" name="Sci. Rep.">
        <title>Genome sequence of the cauliflower mushroom Sparassis crispa (Hanabiratake) and its association with beneficial usage.</title>
        <authorList>
            <person name="Kiyama R."/>
            <person name="Furutani Y."/>
            <person name="Kawaguchi K."/>
            <person name="Nakanishi T."/>
        </authorList>
    </citation>
    <scope>NUCLEOTIDE SEQUENCE [LARGE SCALE GENOMIC DNA]</scope>
</reference>
<dbReference type="SUPFAM" id="SSF81383">
    <property type="entry name" value="F-box domain"/>
    <property type="match status" value="1"/>
</dbReference>
<dbReference type="STRING" id="139825.A0A401GGI8"/>
<organism evidence="2 3">
    <name type="scientific">Sparassis crispa</name>
    <dbReference type="NCBI Taxonomy" id="139825"/>
    <lineage>
        <taxon>Eukaryota</taxon>
        <taxon>Fungi</taxon>
        <taxon>Dikarya</taxon>
        <taxon>Basidiomycota</taxon>
        <taxon>Agaricomycotina</taxon>
        <taxon>Agaricomycetes</taxon>
        <taxon>Polyporales</taxon>
        <taxon>Sparassidaceae</taxon>
        <taxon>Sparassis</taxon>
    </lineage>
</organism>
<name>A0A401GGI8_9APHY</name>
<dbReference type="Gene3D" id="1.20.1280.50">
    <property type="match status" value="1"/>
</dbReference>
<comment type="caution">
    <text evidence="2">The sequence shown here is derived from an EMBL/GenBank/DDBJ whole genome shotgun (WGS) entry which is preliminary data.</text>
</comment>
<dbReference type="SUPFAM" id="SSF50998">
    <property type="entry name" value="Quinoprotein alcohol dehydrogenase-like"/>
    <property type="match status" value="1"/>
</dbReference>
<evidence type="ECO:0000313" key="3">
    <source>
        <dbReference type="Proteomes" id="UP000287166"/>
    </source>
</evidence>
<dbReference type="InterPro" id="IPR036047">
    <property type="entry name" value="F-box-like_dom_sf"/>
</dbReference>
<dbReference type="InParanoid" id="A0A401GGI8"/>
<gene>
    <name evidence="2" type="ORF">SCP_0310150</name>
</gene>
<keyword evidence="3" id="KW-1185">Reference proteome</keyword>
<evidence type="ECO:0000313" key="2">
    <source>
        <dbReference type="EMBL" id="GBE81288.1"/>
    </source>
</evidence>
<proteinExistence type="predicted"/>
<dbReference type="PROSITE" id="PS50181">
    <property type="entry name" value="FBOX"/>
    <property type="match status" value="1"/>
</dbReference>
<sequence>MSQLEVLPTELVLNILSYLPLQSLFSLQLTSHFWLSFIQANESTVYRQAALVHNYSASADASLPDAKATHLGDFVVDVHTWKLYCQRCLQTDRDWAGEGSATVTTYCRASCDIHRLKVDETEGFLITTHQNGGLQVTDLRTREVLWALSSTYVRPYAHCEYDNGFIIFDRFGAFKEVWRLVSSFDPTDAPTRSLPDEDQLNTSAEADTLYYSRTKRGHFKPWALLETPEQGRAFRFAYPTLAVVSYDAIYLWDITSATLVESIGDIQSLHGGSSALGDINYVDVSPRYVFSSSTNYAETQAVLDPPDPRLLESGSLPTVLPIAVHVSARHSTSQHDFTAGKFWLHVSSSGRDIAVLCSDNRLILIRDFERVTKGPVSIAEVALELHLRPSEAREDIGLHGSSYYSIYFAYWEGRIGIVTTSGVYILTLDATLHLLPSSEALPDVARTSLGIIQEHSSLGSNISFRHLSASYIPYFGNGGLLSQVSCLQMTETKLYFTWNSEDIPPEGSDHGKRMQPSENVEALWDTAAIEDEAGPSDLSAQTAAWMETNQHDTAMDDEFMSGGRGLNSFMVDGEWYNEDEDDYEDGDDYGEYDYDDYDEHHTDDWDEIHASSGPVVCCVDFSPLHD</sequence>
<dbReference type="EMBL" id="BFAD01000003">
    <property type="protein sequence ID" value="GBE81288.1"/>
    <property type="molecule type" value="Genomic_DNA"/>
</dbReference>
<dbReference type="AlphaFoldDB" id="A0A401GGI8"/>
<dbReference type="InterPro" id="IPR011047">
    <property type="entry name" value="Quinoprotein_ADH-like_sf"/>
</dbReference>
<accession>A0A401GGI8</accession>